<name>A0A7C4QGV4_9PLAN</name>
<evidence type="ECO:0000313" key="3">
    <source>
        <dbReference type="EMBL" id="HGT38441.1"/>
    </source>
</evidence>
<protein>
    <submittedName>
        <fullName evidence="3">DUF1778 domain-containing protein</fullName>
    </submittedName>
</protein>
<dbReference type="AlphaFoldDB" id="A0A7C4QGV4"/>
<accession>A0A7C4QGV4</accession>
<comment type="similarity">
    <text evidence="2">Belongs to the TacA antitoxin family.</text>
</comment>
<reference evidence="3" key="1">
    <citation type="journal article" date="2020" name="mSystems">
        <title>Genome- and Community-Level Interaction Insights into Carbon Utilization and Element Cycling Functions of Hydrothermarchaeota in Hydrothermal Sediment.</title>
        <authorList>
            <person name="Zhou Z."/>
            <person name="Liu Y."/>
            <person name="Xu W."/>
            <person name="Pan J."/>
            <person name="Luo Z.H."/>
            <person name="Li M."/>
        </authorList>
    </citation>
    <scope>NUCLEOTIDE SEQUENCE [LARGE SCALE GENOMIC DNA]</scope>
    <source>
        <strain evidence="3">SpSt-508</strain>
    </source>
</reference>
<dbReference type="Gene3D" id="1.20.5.780">
    <property type="entry name" value="Single helix bin"/>
    <property type="match status" value="1"/>
</dbReference>
<evidence type="ECO:0000256" key="1">
    <source>
        <dbReference type="ARBA" id="ARBA00022649"/>
    </source>
</evidence>
<dbReference type="EMBL" id="DSVQ01000008">
    <property type="protein sequence ID" value="HGT38441.1"/>
    <property type="molecule type" value="Genomic_DNA"/>
</dbReference>
<dbReference type="Pfam" id="PF08681">
    <property type="entry name" value="TacA1"/>
    <property type="match status" value="1"/>
</dbReference>
<comment type="caution">
    <text evidence="3">The sequence shown here is derived from an EMBL/GenBank/DDBJ whole genome shotgun (WGS) entry which is preliminary data.</text>
</comment>
<gene>
    <name evidence="3" type="ORF">ENS64_04160</name>
</gene>
<dbReference type="InterPro" id="IPR014795">
    <property type="entry name" value="TacA_1-like"/>
</dbReference>
<proteinExistence type="inferred from homology"/>
<evidence type="ECO:0000256" key="2">
    <source>
        <dbReference type="ARBA" id="ARBA00049988"/>
    </source>
</evidence>
<sequence length="82" mass="9017">MVRLDAESKQALAAAAELRRISVSDYVRTVTVAQARREVASARDQTILLSPDEQLAFWQALQAPPTLTPAQQRLGGLMRGQK</sequence>
<dbReference type="GO" id="GO:0006355">
    <property type="term" value="P:regulation of DNA-templated transcription"/>
    <property type="evidence" value="ECO:0007669"/>
    <property type="project" value="InterPro"/>
</dbReference>
<dbReference type="InterPro" id="IPR010985">
    <property type="entry name" value="Ribbon_hlx_hlx"/>
</dbReference>
<organism evidence="3">
    <name type="scientific">Schlesneria paludicola</name>
    <dbReference type="NCBI Taxonomy" id="360056"/>
    <lineage>
        <taxon>Bacteria</taxon>
        <taxon>Pseudomonadati</taxon>
        <taxon>Planctomycetota</taxon>
        <taxon>Planctomycetia</taxon>
        <taxon>Planctomycetales</taxon>
        <taxon>Planctomycetaceae</taxon>
        <taxon>Schlesneria</taxon>
    </lineage>
</organism>
<keyword evidence="1" id="KW-1277">Toxin-antitoxin system</keyword>
<dbReference type="SUPFAM" id="SSF47598">
    <property type="entry name" value="Ribbon-helix-helix"/>
    <property type="match status" value="1"/>
</dbReference>